<protein>
    <submittedName>
        <fullName evidence="2">Uncharacterized protein</fullName>
    </submittedName>
</protein>
<dbReference type="HOGENOM" id="CLU_2723118_0_0_1"/>
<evidence type="ECO:0000313" key="2">
    <source>
        <dbReference type="EMBL" id="KIK30969.1"/>
    </source>
</evidence>
<proteinExistence type="predicted"/>
<reference evidence="2 3" key="1">
    <citation type="submission" date="2014-04" db="EMBL/GenBank/DDBJ databases">
        <authorList>
            <consortium name="DOE Joint Genome Institute"/>
            <person name="Kuo A."/>
            <person name="Kohler A."/>
            <person name="Costa M.D."/>
            <person name="Nagy L.G."/>
            <person name="Floudas D."/>
            <person name="Copeland A."/>
            <person name="Barry K.W."/>
            <person name="Cichocki N."/>
            <person name="Veneault-Fourrey C."/>
            <person name="LaButti K."/>
            <person name="Lindquist E.A."/>
            <person name="Lipzen A."/>
            <person name="Lundell T."/>
            <person name="Morin E."/>
            <person name="Murat C."/>
            <person name="Sun H."/>
            <person name="Tunlid A."/>
            <person name="Henrissat B."/>
            <person name="Grigoriev I.V."/>
            <person name="Hibbett D.S."/>
            <person name="Martin F."/>
            <person name="Nordberg H.P."/>
            <person name="Cantor M.N."/>
            <person name="Hua S.X."/>
        </authorList>
    </citation>
    <scope>NUCLEOTIDE SEQUENCE [LARGE SCALE GENOMIC DNA]</scope>
    <source>
        <strain evidence="2 3">441</strain>
    </source>
</reference>
<reference evidence="3" key="2">
    <citation type="submission" date="2015-01" db="EMBL/GenBank/DDBJ databases">
        <title>Evolutionary Origins and Diversification of the Mycorrhizal Mutualists.</title>
        <authorList>
            <consortium name="DOE Joint Genome Institute"/>
            <consortium name="Mycorrhizal Genomics Consortium"/>
            <person name="Kohler A."/>
            <person name="Kuo A."/>
            <person name="Nagy L.G."/>
            <person name="Floudas D."/>
            <person name="Copeland A."/>
            <person name="Barry K.W."/>
            <person name="Cichocki N."/>
            <person name="Veneault-Fourrey C."/>
            <person name="LaButti K."/>
            <person name="Lindquist E.A."/>
            <person name="Lipzen A."/>
            <person name="Lundell T."/>
            <person name="Morin E."/>
            <person name="Murat C."/>
            <person name="Riley R."/>
            <person name="Ohm R."/>
            <person name="Sun H."/>
            <person name="Tunlid A."/>
            <person name="Henrissat B."/>
            <person name="Grigoriev I.V."/>
            <person name="Hibbett D.S."/>
            <person name="Martin F."/>
        </authorList>
    </citation>
    <scope>NUCLEOTIDE SEQUENCE [LARGE SCALE GENOMIC DNA]</scope>
    <source>
        <strain evidence="3">441</strain>
    </source>
</reference>
<keyword evidence="3" id="KW-1185">Reference proteome</keyword>
<gene>
    <name evidence="2" type="ORF">PISMIDRAFT_669909</name>
</gene>
<feature type="region of interest" description="Disordered" evidence="1">
    <location>
        <begin position="1"/>
        <end position="23"/>
    </location>
</feature>
<dbReference type="EMBL" id="KN833685">
    <property type="protein sequence ID" value="KIK30969.1"/>
    <property type="molecule type" value="Genomic_DNA"/>
</dbReference>
<dbReference type="AlphaFoldDB" id="A0A0C9ZY87"/>
<accession>A0A0C9ZY87</accession>
<evidence type="ECO:0000313" key="3">
    <source>
        <dbReference type="Proteomes" id="UP000054018"/>
    </source>
</evidence>
<evidence type="ECO:0000256" key="1">
    <source>
        <dbReference type="SAM" id="MobiDB-lite"/>
    </source>
</evidence>
<organism evidence="2 3">
    <name type="scientific">Pisolithus microcarpus 441</name>
    <dbReference type="NCBI Taxonomy" id="765257"/>
    <lineage>
        <taxon>Eukaryota</taxon>
        <taxon>Fungi</taxon>
        <taxon>Dikarya</taxon>
        <taxon>Basidiomycota</taxon>
        <taxon>Agaricomycotina</taxon>
        <taxon>Agaricomycetes</taxon>
        <taxon>Agaricomycetidae</taxon>
        <taxon>Boletales</taxon>
        <taxon>Sclerodermatineae</taxon>
        <taxon>Pisolithaceae</taxon>
        <taxon>Pisolithus</taxon>
    </lineage>
</organism>
<sequence>MSDDTNVTLPSPSATPPSNRAATRTTANIIRVAPASRVPHTLPIQLPKFEALVQVLAHPRERKGSIVNGEGA</sequence>
<dbReference type="Proteomes" id="UP000054018">
    <property type="component" value="Unassembled WGS sequence"/>
</dbReference>
<name>A0A0C9ZY87_9AGAM</name>